<evidence type="ECO:0000313" key="1">
    <source>
        <dbReference type="Proteomes" id="UP000887572"/>
    </source>
</evidence>
<sequence>MFWETVPKEGKIQLALIKEFRSLAEVTRYGAEEEKRNVQADGKFKPCGVRETIKFLREVFGMITPDKAFTLPKPVAKNVPSHSVEAQNYQFRFSNRVSTFVDEDATAEGRGRTRSQLPDRQIATEDSGFLEAGDWTL</sequence>
<dbReference type="WBParaSite" id="Gr19_v10_g3878.t1">
    <property type="protein sequence ID" value="Gr19_v10_g3878.t1"/>
    <property type="gene ID" value="Gr19_v10_g3878"/>
</dbReference>
<dbReference type="AlphaFoldDB" id="A0A914HRV8"/>
<name>A0A914HRV8_GLORO</name>
<organism evidence="1 2">
    <name type="scientific">Globodera rostochiensis</name>
    <name type="common">Golden nematode worm</name>
    <name type="synonym">Heterodera rostochiensis</name>
    <dbReference type="NCBI Taxonomy" id="31243"/>
    <lineage>
        <taxon>Eukaryota</taxon>
        <taxon>Metazoa</taxon>
        <taxon>Ecdysozoa</taxon>
        <taxon>Nematoda</taxon>
        <taxon>Chromadorea</taxon>
        <taxon>Rhabditida</taxon>
        <taxon>Tylenchina</taxon>
        <taxon>Tylenchomorpha</taxon>
        <taxon>Tylenchoidea</taxon>
        <taxon>Heteroderidae</taxon>
        <taxon>Heteroderinae</taxon>
        <taxon>Globodera</taxon>
    </lineage>
</organism>
<dbReference type="Proteomes" id="UP000887572">
    <property type="component" value="Unplaced"/>
</dbReference>
<reference evidence="2" key="1">
    <citation type="submission" date="2022-11" db="UniProtKB">
        <authorList>
            <consortium name="WormBaseParasite"/>
        </authorList>
    </citation>
    <scope>IDENTIFICATION</scope>
</reference>
<protein>
    <submittedName>
        <fullName evidence="2">Uncharacterized protein</fullName>
    </submittedName>
</protein>
<accession>A0A914HRV8</accession>
<proteinExistence type="predicted"/>
<evidence type="ECO:0000313" key="2">
    <source>
        <dbReference type="WBParaSite" id="Gr19_v10_g3878.t1"/>
    </source>
</evidence>
<keyword evidence="1" id="KW-1185">Reference proteome</keyword>